<dbReference type="Gene3D" id="3.40.1830.10">
    <property type="entry name" value="Thermophilic metalloprotease (M29)"/>
    <property type="match status" value="1"/>
</dbReference>
<keyword evidence="9" id="KW-0482">Metalloprotease</keyword>
<dbReference type="GO" id="GO:0004177">
    <property type="term" value="F:aminopeptidase activity"/>
    <property type="evidence" value="ECO:0007669"/>
    <property type="project" value="UniProtKB-KW"/>
</dbReference>
<dbReference type="RefSeq" id="WP_268044714.1">
    <property type="nucleotide sequence ID" value="NZ_CP104064.1"/>
</dbReference>
<evidence type="ECO:0000256" key="6">
    <source>
        <dbReference type="ARBA" id="ARBA00022670"/>
    </source>
</evidence>
<dbReference type="Pfam" id="PF02073">
    <property type="entry name" value="Peptidase_M29"/>
    <property type="match status" value="1"/>
</dbReference>
<protein>
    <submittedName>
        <fullName evidence="10">Aminopeptidase</fullName>
    </submittedName>
</protein>
<dbReference type="InterPro" id="IPR052170">
    <property type="entry name" value="M29_Exopeptidase"/>
</dbReference>
<keyword evidence="11" id="KW-1185">Reference proteome</keyword>
<keyword evidence="5 10" id="KW-0031">Aminopeptidase</keyword>
<evidence type="ECO:0000256" key="3">
    <source>
        <dbReference type="ARBA" id="ARBA00001947"/>
    </source>
</evidence>
<evidence type="ECO:0000313" key="10">
    <source>
        <dbReference type="EMBL" id="WAH37249.1"/>
    </source>
</evidence>
<comment type="cofactor">
    <cofactor evidence="3">
        <name>Zn(2+)</name>
        <dbReference type="ChEBI" id="CHEBI:29105"/>
    </cofactor>
</comment>
<dbReference type="PANTHER" id="PTHR34448">
    <property type="entry name" value="AMINOPEPTIDASE"/>
    <property type="match status" value="1"/>
</dbReference>
<evidence type="ECO:0000256" key="8">
    <source>
        <dbReference type="ARBA" id="ARBA00022801"/>
    </source>
</evidence>
<keyword evidence="7" id="KW-0479">Metal-binding</keyword>
<comment type="cofactor">
    <cofactor evidence="1">
        <name>Co(2+)</name>
        <dbReference type="ChEBI" id="CHEBI:48828"/>
    </cofactor>
</comment>
<evidence type="ECO:0000256" key="9">
    <source>
        <dbReference type="ARBA" id="ARBA00023049"/>
    </source>
</evidence>
<dbReference type="InterPro" id="IPR000787">
    <property type="entry name" value="Peptidase_M29"/>
</dbReference>
<name>A0ABY6Z2X1_9BACL</name>
<evidence type="ECO:0000313" key="11">
    <source>
        <dbReference type="Proteomes" id="UP001164803"/>
    </source>
</evidence>
<comment type="cofactor">
    <cofactor evidence="2">
        <name>Mg(2+)</name>
        <dbReference type="ChEBI" id="CHEBI:18420"/>
    </cofactor>
</comment>
<keyword evidence="8" id="KW-0378">Hydrolase</keyword>
<evidence type="ECO:0000256" key="1">
    <source>
        <dbReference type="ARBA" id="ARBA00001941"/>
    </source>
</evidence>
<dbReference type="SUPFAM" id="SSF144052">
    <property type="entry name" value="Thermophilic metalloprotease-like"/>
    <property type="match status" value="1"/>
</dbReference>
<comment type="similarity">
    <text evidence="4">Belongs to the peptidase M29 family.</text>
</comment>
<gene>
    <name evidence="10" type="ORF">NZD86_01480</name>
</gene>
<dbReference type="PRINTS" id="PR00919">
    <property type="entry name" value="THERMOPTASE"/>
</dbReference>
<dbReference type="EMBL" id="CP104064">
    <property type="protein sequence ID" value="WAH37249.1"/>
    <property type="molecule type" value="Genomic_DNA"/>
</dbReference>
<dbReference type="InterPro" id="IPR035097">
    <property type="entry name" value="M29_N-terminal"/>
</dbReference>
<evidence type="ECO:0000256" key="7">
    <source>
        <dbReference type="ARBA" id="ARBA00022723"/>
    </source>
</evidence>
<evidence type="ECO:0000256" key="4">
    <source>
        <dbReference type="ARBA" id="ARBA00008236"/>
    </source>
</evidence>
<organism evidence="10 11">
    <name type="scientific">Alicyclobacillus dauci</name>
    <dbReference type="NCBI Taxonomy" id="1475485"/>
    <lineage>
        <taxon>Bacteria</taxon>
        <taxon>Bacillati</taxon>
        <taxon>Bacillota</taxon>
        <taxon>Bacilli</taxon>
        <taxon>Bacillales</taxon>
        <taxon>Alicyclobacillaceae</taxon>
        <taxon>Alicyclobacillus</taxon>
    </lineage>
</organism>
<keyword evidence="6" id="KW-0645">Protease</keyword>
<sequence length="421" mass="47113">MTEGMNYIVNEQLKKYAELVVRVGVNLQKGQNLVVGFGRRQVYPEHIEFARCLVEAGYDAGAKFVQIDWGDEWWIRETVKRGSIETLEKRAKWQLEWVEQLAEEGAAYIAIPASNPDLYEGIPHDRVTAAEHAISSTFRDFDNRRTGRKYRWTLASAPTQAWADKVHPELPEGERVQALWDDILYCARATGDDPVAGWHKHLDNLRHRSDWLNGLNIRSLHYTAPGTDLTIEMAPKHYWTPALQDALDGIPFVANMPTEEVYSAPNKLGVNGVVTSTMPLNHNGSTIVGMKLRFDNGRIVEYSAESGQEALQSIVEADEGSHYLGEVALVPVDSPIAEKGQLFYNTLFDENASCHLAIGRAYALVENGEKLPQSEWGAHGLNDSLMHVDFMIGSDKLNIDATTMDGKVVPIFRNGKWAPAK</sequence>
<accession>A0ABY6Z2X1</accession>
<proteinExistence type="inferred from homology"/>
<evidence type="ECO:0000256" key="2">
    <source>
        <dbReference type="ARBA" id="ARBA00001946"/>
    </source>
</evidence>
<evidence type="ECO:0000256" key="5">
    <source>
        <dbReference type="ARBA" id="ARBA00022438"/>
    </source>
</evidence>
<dbReference type="PANTHER" id="PTHR34448:SF3">
    <property type="entry name" value="AMINOPEPTIDASE AMPS"/>
    <property type="match status" value="1"/>
</dbReference>
<dbReference type="Proteomes" id="UP001164803">
    <property type="component" value="Chromosome"/>
</dbReference>
<reference evidence="10" key="1">
    <citation type="submission" date="2022-08" db="EMBL/GenBank/DDBJ databases">
        <title>Alicyclobacillus dauci DSM2870, complete genome.</title>
        <authorList>
            <person name="Wang Q."/>
            <person name="Cai R."/>
            <person name="Wang Z."/>
        </authorList>
    </citation>
    <scope>NUCLEOTIDE SEQUENCE</scope>
    <source>
        <strain evidence="10">DSM 28700</strain>
    </source>
</reference>